<dbReference type="Proteomes" id="UP000887458">
    <property type="component" value="Unassembled WGS sequence"/>
</dbReference>
<protein>
    <submittedName>
        <fullName evidence="1">Uncharacterized protein</fullName>
    </submittedName>
</protein>
<sequence>MKPKQNLSFSNEFWNEIERFGFFLKTTKRIVLPSGDHCWNDFHRYFGSSSSSTTTISKSK</sequence>
<evidence type="ECO:0000313" key="2">
    <source>
        <dbReference type="Proteomes" id="UP000887458"/>
    </source>
</evidence>
<accession>A0ABQ8JFM7</accession>
<reference evidence="1 2" key="1">
    <citation type="journal article" date="2018" name="J. Allergy Clin. Immunol.">
        <title>High-quality assembly of Dermatophagoides pteronyssinus genome and transcriptome reveals a wide range of novel allergens.</title>
        <authorList>
            <person name="Liu X.Y."/>
            <person name="Yang K.Y."/>
            <person name="Wang M.Q."/>
            <person name="Kwok J.S."/>
            <person name="Zeng X."/>
            <person name="Yang Z."/>
            <person name="Xiao X.J."/>
            <person name="Lau C.P."/>
            <person name="Li Y."/>
            <person name="Huang Z.M."/>
            <person name="Ba J.G."/>
            <person name="Yim A.K."/>
            <person name="Ouyang C.Y."/>
            <person name="Ngai S.M."/>
            <person name="Chan T.F."/>
            <person name="Leung E.L."/>
            <person name="Liu L."/>
            <person name="Liu Z.G."/>
            <person name="Tsui S.K."/>
        </authorList>
    </citation>
    <scope>NUCLEOTIDE SEQUENCE [LARGE SCALE GENOMIC DNA]</scope>
    <source>
        <strain evidence="1">Derp</strain>
    </source>
</reference>
<keyword evidence="2" id="KW-1185">Reference proteome</keyword>
<reference evidence="1 2" key="2">
    <citation type="journal article" date="2022" name="Mol. Biol. Evol.">
        <title>Comparative Genomics Reveals Insights into the Divergent Evolution of Astigmatic Mites and Household Pest Adaptations.</title>
        <authorList>
            <person name="Xiong Q."/>
            <person name="Wan A.T."/>
            <person name="Liu X."/>
            <person name="Fung C.S."/>
            <person name="Xiao X."/>
            <person name="Malainual N."/>
            <person name="Hou J."/>
            <person name="Wang L."/>
            <person name="Wang M."/>
            <person name="Yang K.Y."/>
            <person name="Cui Y."/>
            <person name="Leung E.L."/>
            <person name="Nong W."/>
            <person name="Shin S.K."/>
            <person name="Au S.W."/>
            <person name="Jeong K.Y."/>
            <person name="Chew F.T."/>
            <person name="Hui J.H."/>
            <person name="Leung T.F."/>
            <person name="Tungtrongchitr A."/>
            <person name="Zhong N."/>
            <person name="Liu Z."/>
            <person name="Tsui S.K."/>
        </authorList>
    </citation>
    <scope>NUCLEOTIDE SEQUENCE [LARGE SCALE GENOMIC DNA]</scope>
    <source>
        <strain evidence="1">Derp</strain>
    </source>
</reference>
<comment type="caution">
    <text evidence="1">The sequence shown here is derived from an EMBL/GenBank/DDBJ whole genome shotgun (WGS) entry which is preliminary data.</text>
</comment>
<name>A0ABQ8JFM7_DERPT</name>
<gene>
    <name evidence="1" type="ORF">DERP_012806</name>
</gene>
<dbReference type="EMBL" id="NJHN03000044">
    <property type="protein sequence ID" value="KAH9421233.1"/>
    <property type="molecule type" value="Genomic_DNA"/>
</dbReference>
<organism evidence="1 2">
    <name type="scientific">Dermatophagoides pteronyssinus</name>
    <name type="common">European house dust mite</name>
    <dbReference type="NCBI Taxonomy" id="6956"/>
    <lineage>
        <taxon>Eukaryota</taxon>
        <taxon>Metazoa</taxon>
        <taxon>Ecdysozoa</taxon>
        <taxon>Arthropoda</taxon>
        <taxon>Chelicerata</taxon>
        <taxon>Arachnida</taxon>
        <taxon>Acari</taxon>
        <taxon>Acariformes</taxon>
        <taxon>Sarcoptiformes</taxon>
        <taxon>Astigmata</taxon>
        <taxon>Psoroptidia</taxon>
        <taxon>Analgoidea</taxon>
        <taxon>Pyroglyphidae</taxon>
        <taxon>Dermatophagoidinae</taxon>
        <taxon>Dermatophagoides</taxon>
    </lineage>
</organism>
<evidence type="ECO:0000313" key="1">
    <source>
        <dbReference type="EMBL" id="KAH9421233.1"/>
    </source>
</evidence>
<proteinExistence type="predicted"/>